<dbReference type="Proteomes" id="UP000215027">
    <property type="component" value="Chromosome I"/>
</dbReference>
<keyword evidence="3" id="KW-1185">Reference proteome</keyword>
<dbReference type="KEGG" id="pbf:CFX0092_A2576"/>
<evidence type="ECO:0000313" key="3">
    <source>
        <dbReference type="Proteomes" id="UP000215027"/>
    </source>
</evidence>
<feature type="domain" description="RmlD-like substrate binding" evidence="1">
    <location>
        <begin position="4"/>
        <end position="235"/>
    </location>
</feature>
<proteinExistence type="predicted"/>
<gene>
    <name evidence="2" type="ORF">CFX0092_A2576</name>
</gene>
<protein>
    <submittedName>
        <fullName evidence="2">dTDP-4-dehydrorhamnose reductase</fullName>
    </submittedName>
</protein>
<dbReference type="GO" id="GO:0019305">
    <property type="term" value="P:dTDP-rhamnose biosynthetic process"/>
    <property type="evidence" value="ECO:0007669"/>
    <property type="project" value="UniProtKB-UniPathway"/>
</dbReference>
<dbReference type="OrthoDB" id="9803892at2"/>
<dbReference type="Pfam" id="PF04321">
    <property type="entry name" value="RmlD_sub_bind"/>
    <property type="match status" value="1"/>
</dbReference>
<dbReference type="InterPro" id="IPR029903">
    <property type="entry name" value="RmlD-like-bd"/>
</dbReference>
<dbReference type="AlphaFoldDB" id="A0A160T3S0"/>
<sequence>MTSRLLITGGSGYLGRHLARRAAAEFPGEWRYTTFSADPLAWPQGARLDLRDGPAVRRFVAEFAPDAIIHTAGSNRTPDMAAVIVTGTGHVVAAAAEVGARLIHLSTDSIFDGTAAPYDETAAPAPLNAYGRAKAAAEALAAAHPNAVIVRTSLIYGLAEMDNGTAWMAAALRAGRPVTLFTNQRRNPVWVETLSRACLELLDLAYRGVLNVAGRQVMTRADFGRRLLDWWGVAERDTLAFGPDESGQWPLDCEMDVGRAARLLRTPLLGVDEVLAL</sequence>
<name>A0A160T3S0_9CHLR</name>
<organism evidence="2 3">
    <name type="scientific">Candidatus Promineifilum breve</name>
    <dbReference type="NCBI Taxonomy" id="1806508"/>
    <lineage>
        <taxon>Bacteria</taxon>
        <taxon>Bacillati</taxon>
        <taxon>Chloroflexota</taxon>
        <taxon>Ardenticatenia</taxon>
        <taxon>Candidatus Promineifilales</taxon>
        <taxon>Candidatus Promineifilaceae</taxon>
        <taxon>Candidatus Promineifilum</taxon>
    </lineage>
</organism>
<evidence type="ECO:0000259" key="1">
    <source>
        <dbReference type="Pfam" id="PF04321"/>
    </source>
</evidence>
<dbReference type="Gene3D" id="3.40.50.720">
    <property type="entry name" value="NAD(P)-binding Rossmann-like Domain"/>
    <property type="match status" value="1"/>
</dbReference>
<dbReference type="InterPro" id="IPR036291">
    <property type="entry name" value="NAD(P)-bd_dom_sf"/>
</dbReference>
<dbReference type="PANTHER" id="PTHR43242">
    <property type="entry name" value="NAD(P)-BINDING ROSSMANN-FOLD SUPERFAMILY PROTEIN"/>
    <property type="match status" value="1"/>
</dbReference>
<dbReference type="SUPFAM" id="SSF51735">
    <property type="entry name" value="NAD(P)-binding Rossmann-fold domains"/>
    <property type="match status" value="1"/>
</dbReference>
<accession>A0A160T3S0</accession>
<evidence type="ECO:0000313" key="2">
    <source>
        <dbReference type="EMBL" id="CUS04454.2"/>
    </source>
</evidence>
<dbReference type="UniPathway" id="UPA00124"/>
<reference evidence="2" key="1">
    <citation type="submission" date="2016-01" db="EMBL/GenBank/DDBJ databases">
        <authorList>
            <person name="Mcilroy J.S."/>
            <person name="Karst M S."/>
            <person name="Albertsen M."/>
        </authorList>
    </citation>
    <scope>NUCLEOTIDE SEQUENCE</scope>
    <source>
        <strain evidence="2">Cfx-K</strain>
    </source>
</reference>
<dbReference type="PANTHER" id="PTHR43242:SF1">
    <property type="entry name" value="NAD(P)-BINDING ROSSMANN-FOLD SUPERFAMILY PROTEIN"/>
    <property type="match status" value="1"/>
</dbReference>
<dbReference type="EMBL" id="LN890655">
    <property type="protein sequence ID" value="CUS04454.2"/>
    <property type="molecule type" value="Genomic_DNA"/>
</dbReference>
<dbReference type="RefSeq" id="WP_095043784.1">
    <property type="nucleotide sequence ID" value="NZ_LN890655.1"/>
</dbReference>